<dbReference type="AlphaFoldDB" id="A0A382PE08"/>
<dbReference type="EMBL" id="UINC01105892">
    <property type="protein sequence ID" value="SVC70172.1"/>
    <property type="molecule type" value="Genomic_DNA"/>
</dbReference>
<name>A0A382PE08_9ZZZZ</name>
<proteinExistence type="predicted"/>
<gene>
    <name evidence="1" type="ORF">METZ01_LOCUS323026</name>
</gene>
<reference evidence="1" key="1">
    <citation type="submission" date="2018-05" db="EMBL/GenBank/DDBJ databases">
        <authorList>
            <person name="Lanie J.A."/>
            <person name="Ng W.-L."/>
            <person name="Kazmierczak K.M."/>
            <person name="Andrzejewski T.M."/>
            <person name="Davidsen T.M."/>
            <person name="Wayne K.J."/>
            <person name="Tettelin H."/>
            <person name="Glass J.I."/>
            <person name="Rusch D."/>
            <person name="Podicherti R."/>
            <person name="Tsui H.-C.T."/>
            <person name="Winkler M.E."/>
        </authorList>
    </citation>
    <scope>NUCLEOTIDE SEQUENCE</scope>
</reference>
<accession>A0A382PE08</accession>
<organism evidence="1">
    <name type="scientific">marine metagenome</name>
    <dbReference type="NCBI Taxonomy" id="408172"/>
    <lineage>
        <taxon>unclassified sequences</taxon>
        <taxon>metagenomes</taxon>
        <taxon>ecological metagenomes</taxon>
    </lineage>
</organism>
<evidence type="ECO:0000313" key="1">
    <source>
        <dbReference type="EMBL" id="SVC70172.1"/>
    </source>
</evidence>
<sequence length="249" mass="27148">MVAFAPVSMTFAEIVIKPVRSPSVSTNKPGIIVPGPNGGTITMTQKPQVIEFLNGDTLQGTFVEFNSKGGIKWRHPAAKSDIEFASDSVSRVLLYPRVSTKVSSKQNCRVTLRTGEELLGELIELDEGHLLLGAWFSRSSLRIPRDKILSIAPGGQAGNTIYAGPKNLDGWTGRNLKVNVNQNNQIRRGGLGLVPNNKGFARPVGGRAGWQFIKESFTSTMSGSQIGRKVKYADKTNIEFDLSWRGSFN</sequence>
<feature type="non-terminal residue" evidence="1">
    <location>
        <position position="249"/>
    </location>
</feature>
<protein>
    <submittedName>
        <fullName evidence="1">Uncharacterized protein</fullName>
    </submittedName>
</protein>